<dbReference type="GeneID" id="27361257"/>
<protein>
    <recommendedName>
        <fullName evidence="3">Arrestin-like N-terminal domain-containing protein</fullName>
    </recommendedName>
</protein>
<dbReference type="VEuPathDB" id="FungiDB:PV06_09183"/>
<gene>
    <name evidence="1" type="ORF">PV06_09183</name>
</gene>
<dbReference type="RefSeq" id="XP_016259628.1">
    <property type="nucleotide sequence ID" value="XM_016410606.1"/>
</dbReference>
<evidence type="ECO:0000313" key="2">
    <source>
        <dbReference type="Proteomes" id="UP000053342"/>
    </source>
</evidence>
<dbReference type="Proteomes" id="UP000053342">
    <property type="component" value="Unassembled WGS sequence"/>
</dbReference>
<dbReference type="AlphaFoldDB" id="A0A0D2BPD9"/>
<accession>A0A0D2BPD9</accession>
<sequence>MRLSLGFPDYFRRRRGYDGQLPHGPTFIMQAGVAGVAKLTMDGADRKISPDPPWTLEVRLSGILKCELDMNPDSGLSEYRATKTTELVSMMHFTATDNLFDQMMESGAASVPFFFDLSPYLQDGGIDEPPKYNSTLSSHFTPLPPSILPSSLGSRHRGRTGNLCEGFALAHVYYTITATLMTDTHTVCRRSQRINLIPLLLECPPTCLADFEGEYQPCQRRTLKESIFWNRGDIQITIREPDQLTLTPDINGSFARLPVQLQLDLPSSYKIPANGALCVETDVTWQLRAISFVSIKAQTHVPTIKGALASPTIAPVGTSTATRTSSVTWGDWTIIDGHYSAKTRLESHQELLLSFASSDIKTPTFWSPYLSVRFTLRVQFQVKAPGIATIELEVPIQVGVDQESLESHRLEIDQGLREKGGYILGRT</sequence>
<dbReference type="OrthoDB" id="2283785at2759"/>
<evidence type="ECO:0000313" key="1">
    <source>
        <dbReference type="EMBL" id="KIW39412.1"/>
    </source>
</evidence>
<keyword evidence="2" id="KW-1185">Reference proteome</keyword>
<organism evidence="1 2">
    <name type="scientific">Exophiala oligosperma</name>
    <dbReference type="NCBI Taxonomy" id="215243"/>
    <lineage>
        <taxon>Eukaryota</taxon>
        <taxon>Fungi</taxon>
        <taxon>Dikarya</taxon>
        <taxon>Ascomycota</taxon>
        <taxon>Pezizomycotina</taxon>
        <taxon>Eurotiomycetes</taxon>
        <taxon>Chaetothyriomycetidae</taxon>
        <taxon>Chaetothyriales</taxon>
        <taxon>Herpotrichiellaceae</taxon>
        <taxon>Exophiala</taxon>
    </lineage>
</organism>
<name>A0A0D2BPD9_9EURO</name>
<reference evidence="1 2" key="1">
    <citation type="submission" date="2015-01" db="EMBL/GenBank/DDBJ databases">
        <title>The Genome Sequence of Exophiala oligosperma CBS72588.</title>
        <authorList>
            <consortium name="The Broad Institute Genomics Platform"/>
            <person name="Cuomo C."/>
            <person name="de Hoog S."/>
            <person name="Gorbushina A."/>
            <person name="Stielow B."/>
            <person name="Teixiera M."/>
            <person name="Abouelleil A."/>
            <person name="Chapman S.B."/>
            <person name="Priest M."/>
            <person name="Young S.K."/>
            <person name="Wortman J."/>
            <person name="Nusbaum C."/>
            <person name="Birren B."/>
        </authorList>
    </citation>
    <scope>NUCLEOTIDE SEQUENCE [LARGE SCALE GENOMIC DNA]</scope>
    <source>
        <strain evidence="1 2">CBS 72588</strain>
    </source>
</reference>
<proteinExistence type="predicted"/>
<dbReference type="EMBL" id="KN847340">
    <property type="protein sequence ID" value="KIW39412.1"/>
    <property type="molecule type" value="Genomic_DNA"/>
</dbReference>
<evidence type="ECO:0008006" key="3">
    <source>
        <dbReference type="Google" id="ProtNLM"/>
    </source>
</evidence>
<dbReference type="HOGENOM" id="CLU_051202_0_0_1"/>